<dbReference type="RefSeq" id="WP_132243259.1">
    <property type="nucleotide sequence ID" value="NZ_CBDUOC010000001.1"/>
</dbReference>
<dbReference type="PANTHER" id="PTHR43132:SF2">
    <property type="entry name" value="ARSENICAL RESISTANCE OPERON REPRESSOR ARSR-RELATED"/>
    <property type="match status" value="1"/>
</dbReference>
<dbReference type="Pfam" id="PF12840">
    <property type="entry name" value="HTH_20"/>
    <property type="match status" value="1"/>
</dbReference>
<dbReference type="InterPro" id="IPR051011">
    <property type="entry name" value="Metal_resp_trans_reg"/>
</dbReference>
<gene>
    <name evidence="5" type="ORF">EDD52_103154</name>
</gene>
<dbReference type="OrthoDB" id="9790747at2"/>
<feature type="domain" description="HTH arsR-type" evidence="4">
    <location>
        <begin position="1"/>
        <end position="91"/>
    </location>
</feature>
<evidence type="ECO:0000259" key="4">
    <source>
        <dbReference type="PROSITE" id="PS50987"/>
    </source>
</evidence>
<reference evidence="5 6" key="1">
    <citation type="submission" date="2019-03" db="EMBL/GenBank/DDBJ databases">
        <title>Genomic Encyclopedia of Type Strains, Phase IV (KMG-IV): sequencing the most valuable type-strain genomes for metagenomic binning, comparative biology and taxonomic classification.</title>
        <authorList>
            <person name="Goeker M."/>
        </authorList>
    </citation>
    <scope>NUCLEOTIDE SEQUENCE [LARGE SCALE GENOMIC DNA]</scope>
    <source>
        <strain evidence="5 6">DSM 104836</strain>
    </source>
</reference>
<name>A0A4R3JHT7_9RHOB</name>
<dbReference type="InterPro" id="IPR036390">
    <property type="entry name" value="WH_DNA-bd_sf"/>
</dbReference>
<dbReference type="NCBIfam" id="NF033788">
    <property type="entry name" value="HTH_metalloreg"/>
    <property type="match status" value="1"/>
</dbReference>
<dbReference type="CDD" id="cd00090">
    <property type="entry name" value="HTH_ARSR"/>
    <property type="match status" value="1"/>
</dbReference>
<evidence type="ECO:0000256" key="3">
    <source>
        <dbReference type="ARBA" id="ARBA00023163"/>
    </source>
</evidence>
<dbReference type="Gene3D" id="1.10.10.10">
    <property type="entry name" value="Winged helix-like DNA-binding domain superfamily/Winged helix DNA-binding domain"/>
    <property type="match status" value="1"/>
</dbReference>
<dbReference type="PROSITE" id="PS50987">
    <property type="entry name" value="HTH_ARSR_2"/>
    <property type="match status" value="1"/>
</dbReference>
<dbReference type="Proteomes" id="UP000295696">
    <property type="component" value="Unassembled WGS sequence"/>
</dbReference>
<organism evidence="5 6">
    <name type="scientific">Primorskyibacter sedentarius</name>
    <dbReference type="NCBI Taxonomy" id="745311"/>
    <lineage>
        <taxon>Bacteria</taxon>
        <taxon>Pseudomonadati</taxon>
        <taxon>Pseudomonadota</taxon>
        <taxon>Alphaproteobacteria</taxon>
        <taxon>Rhodobacterales</taxon>
        <taxon>Roseobacteraceae</taxon>
        <taxon>Primorskyibacter</taxon>
    </lineage>
</organism>
<dbReference type="SMART" id="SM00418">
    <property type="entry name" value="HTH_ARSR"/>
    <property type="match status" value="1"/>
</dbReference>
<dbReference type="EMBL" id="SLZU01000003">
    <property type="protein sequence ID" value="TCS65738.1"/>
    <property type="molecule type" value="Genomic_DNA"/>
</dbReference>
<dbReference type="InterPro" id="IPR011991">
    <property type="entry name" value="ArsR-like_HTH"/>
</dbReference>
<keyword evidence="1" id="KW-0805">Transcription regulation</keyword>
<keyword evidence="6" id="KW-1185">Reference proteome</keyword>
<evidence type="ECO:0000256" key="2">
    <source>
        <dbReference type="ARBA" id="ARBA00023125"/>
    </source>
</evidence>
<evidence type="ECO:0000313" key="5">
    <source>
        <dbReference type="EMBL" id="TCS65738.1"/>
    </source>
</evidence>
<dbReference type="InterPro" id="IPR036388">
    <property type="entry name" value="WH-like_DNA-bd_sf"/>
</dbReference>
<keyword evidence="3" id="KW-0804">Transcription</keyword>
<comment type="caution">
    <text evidence="5">The sequence shown here is derived from an EMBL/GenBank/DDBJ whole genome shotgun (WGS) entry which is preliminary data.</text>
</comment>
<dbReference type="PANTHER" id="PTHR43132">
    <property type="entry name" value="ARSENICAL RESISTANCE OPERON REPRESSOR ARSR-RELATED"/>
    <property type="match status" value="1"/>
</dbReference>
<accession>A0A4R3JHT7</accession>
<sequence length="108" mass="12433">MSDLPRIFAALSDPTRLAIVERLMRDGELPVATLREESEISAPAISRHLNVLIRTGLVRKRARAQQRLYSVVPETIRAVSSWTLDHRTFWEASLDRLEAELHKEMSRK</sequence>
<keyword evidence="2" id="KW-0238">DNA-binding</keyword>
<dbReference type="PRINTS" id="PR00778">
    <property type="entry name" value="HTHARSR"/>
</dbReference>
<protein>
    <submittedName>
        <fullName evidence="5">ArsR family transcriptional regulator</fullName>
    </submittedName>
</protein>
<dbReference type="GO" id="GO:0003700">
    <property type="term" value="F:DNA-binding transcription factor activity"/>
    <property type="evidence" value="ECO:0007669"/>
    <property type="project" value="InterPro"/>
</dbReference>
<evidence type="ECO:0000256" key="1">
    <source>
        <dbReference type="ARBA" id="ARBA00023015"/>
    </source>
</evidence>
<dbReference type="AlphaFoldDB" id="A0A4R3JHT7"/>
<dbReference type="InterPro" id="IPR001845">
    <property type="entry name" value="HTH_ArsR_DNA-bd_dom"/>
</dbReference>
<evidence type="ECO:0000313" key="6">
    <source>
        <dbReference type="Proteomes" id="UP000295696"/>
    </source>
</evidence>
<dbReference type="GO" id="GO:0003677">
    <property type="term" value="F:DNA binding"/>
    <property type="evidence" value="ECO:0007669"/>
    <property type="project" value="UniProtKB-KW"/>
</dbReference>
<proteinExistence type="predicted"/>
<dbReference type="SUPFAM" id="SSF46785">
    <property type="entry name" value="Winged helix' DNA-binding domain"/>
    <property type="match status" value="1"/>
</dbReference>